<name>A0A7J6QNI4_PEROL</name>
<feature type="non-terminal residue" evidence="2">
    <location>
        <position position="1"/>
    </location>
</feature>
<evidence type="ECO:0000256" key="1">
    <source>
        <dbReference type="SAM" id="MobiDB-lite"/>
    </source>
</evidence>
<evidence type="ECO:0000313" key="3">
    <source>
        <dbReference type="Proteomes" id="UP000574390"/>
    </source>
</evidence>
<feature type="compositionally biased region" description="Acidic residues" evidence="1">
    <location>
        <begin position="1"/>
        <end position="11"/>
    </location>
</feature>
<feature type="non-terminal residue" evidence="2">
    <location>
        <position position="187"/>
    </location>
</feature>
<feature type="region of interest" description="Disordered" evidence="1">
    <location>
        <begin position="1"/>
        <end position="47"/>
    </location>
</feature>
<accession>A0A7J6QNI4</accession>
<proteinExistence type="predicted"/>
<comment type="caution">
    <text evidence="2">The sequence shown here is derived from an EMBL/GenBank/DDBJ whole genome shotgun (WGS) entry which is preliminary data.</text>
</comment>
<dbReference type="AlphaFoldDB" id="A0A7J6QNI4"/>
<protein>
    <submittedName>
        <fullName evidence="2">Uncharacterized protein</fullName>
    </submittedName>
</protein>
<organism evidence="2 3">
    <name type="scientific">Perkinsus olseni</name>
    <name type="common">Perkinsus atlanticus</name>
    <dbReference type="NCBI Taxonomy" id="32597"/>
    <lineage>
        <taxon>Eukaryota</taxon>
        <taxon>Sar</taxon>
        <taxon>Alveolata</taxon>
        <taxon>Perkinsozoa</taxon>
        <taxon>Perkinsea</taxon>
        <taxon>Perkinsida</taxon>
        <taxon>Perkinsidae</taxon>
        <taxon>Perkinsus</taxon>
    </lineage>
</organism>
<reference evidence="2 3" key="1">
    <citation type="submission" date="2020-04" db="EMBL/GenBank/DDBJ databases">
        <title>Perkinsus olseni comparative genomics.</title>
        <authorList>
            <person name="Bogema D.R."/>
        </authorList>
    </citation>
    <scope>NUCLEOTIDE SEQUENCE [LARGE SCALE GENOMIC DNA]</scope>
    <source>
        <strain evidence="2">ATCC PRA-205</strain>
    </source>
</reference>
<dbReference type="EMBL" id="JABANM010028347">
    <property type="protein sequence ID" value="KAF4709853.1"/>
    <property type="molecule type" value="Genomic_DNA"/>
</dbReference>
<evidence type="ECO:0000313" key="2">
    <source>
        <dbReference type="EMBL" id="KAF4709853.1"/>
    </source>
</evidence>
<gene>
    <name evidence="2" type="ORF">FOZ62_013926</name>
</gene>
<dbReference type="Proteomes" id="UP000574390">
    <property type="component" value="Unassembled WGS sequence"/>
</dbReference>
<sequence length="187" mass="20800">VGPEKEDECADEGPTPNDALAVDGQGRADGLVEDPNEPLQKKDGAAGGRTKAVAADFVSNLGGSVDELMTAGIEIDEDADFEDLLVEQDEELQVSIVALLQGAWEATGDMSFNVRELNVEYEGDSGIRLRIYRAHRRGNLGRAEFLLNDVWLMVKEETSFLPPQYITWQRIDQQDLYLPEVMCWMRP</sequence>